<keyword evidence="3" id="KW-1185">Reference proteome</keyword>
<feature type="region of interest" description="Disordered" evidence="1">
    <location>
        <begin position="1"/>
        <end position="21"/>
    </location>
</feature>
<reference evidence="2" key="1">
    <citation type="submission" date="2021-03" db="EMBL/GenBank/DDBJ databases">
        <authorList>
            <person name="Kanchanasin P."/>
            <person name="Saeng-In P."/>
            <person name="Phongsopitanun W."/>
            <person name="Yuki M."/>
            <person name="Kudo T."/>
            <person name="Ohkuma M."/>
            <person name="Tanasupawat S."/>
        </authorList>
    </citation>
    <scope>NUCLEOTIDE SEQUENCE</scope>
    <source>
        <strain evidence="2">GKU 128</strain>
    </source>
</reference>
<evidence type="ECO:0000256" key="1">
    <source>
        <dbReference type="SAM" id="MobiDB-lite"/>
    </source>
</evidence>
<comment type="caution">
    <text evidence="2">The sequence shown here is derived from an EMBL/GenBank/DDBJ whole genome shotgun (WGS) entry which is preliminary data.</text>
</comment>
<evidence type="ECO:0000313" key="3">
    <source>
        <dbReference type="Proteomes" id="UP000669179"/>
    </source>
</evidence>
<dbReference type="RefSeq" id="WP_208257713.1">
    <property type="nucleotide sequence ID" value="NZ_JAGEOJ010000009.1"/>
</dbReference>
<dbReference type="AlphaFoldDB" id="A0A939PBX4"/>
<sequence>MADLWMPGVQRRPENNGSNMVGGPPRAVWHITWDELGPGGKMPSFDAIADYLKRVNYAPHIMWDPWTGRTVQFYPADMSARALVNLSGGVETNRMGRACIQVEVFFSPGAVVGGKKYKTVADTPCKGMDKIVDWMREWDIPDRWPRGWPRWSGNSRSTTTWREQAGHFGHCHVPENDHTDPGPMPKSMFTAEPGPPEEEPVRYYGQLNNGPSAVTPISLHPGDVGSIGFVADNGIMGKPPVRLRVGVHDKNGWYAREITVDSAGAKPWFDFRDAKTTDGVSVLREDDGSVPVAWDAS</sequence>
<evidence type="ECO:0000313" key="2">
    <source>
        <dbReference type="EMBL" id="MBO2449816.1"/>
    </source>
</evidence>
<dbReference type="Proteomes" id="UP000669179">
    <property type="component" value="Unassembled WGS sequence"/>
</dbReference>
<dbReference type="EMBL" id="JAGEOJ010000009">
    <property type="protein sequence ID" value="MBO2449816.1"/>
    <property type="molecule type" value="Genomic_DNA"/>
</dbReference>
<name>A0A939PBX4_9ACTN</name>
<organism evidence="2 3">
    <name type="scientific">Actinomadura barringtoniae</name>
    <dbReference type="NCBI Taxonomy" id="1427535"/>
    <lineage>
        <taxon>Bacteria</taxon>
        <taxon>Bacillati</taxon>
        <taxon>Actinomycetota</taxon>
        <taxon>Actinomycetes</taxon>
        <taxon>Streptosporangiales</taxon>
        <taxon>Thermomonosporaceae</taxon>
        <taxon>Actinomadura</taxon>
    </lineage>
</organism>
<protein>
    <recommendedName>
        <fullName evidence="4">N-acetylmuramoyl-L-alanine amidase</fullName>
    </recommendedName>
</protein>
<evidence type="ECO:0008006" key="4">
    <source>
        <dbReference type="Google" id="ProtNLM"/>
    </source>
</evidence>
<gene>
    <name evidence="2" type="ORF">J4573_22130</name>
</gene>
<proteinExistence type="predicted"/>
<accession>A0A939PBX4</accession>